<dbReference type="AlphaFoldDB" id="A0A4V1RTR1"/>
<dbReference type="EMBL" id="SDVB01000042">
    <property type="protein sequence ID" value="RYC27348.1"/>
    <property type="molecule type" value="Genomic_DNA"/>
</dbReference>
<proteinExistence type="predicted"/>
<gene>
    <name evidence="1" type="ORF">EUU22_01100</name>
</gene>
<dbReference type="Proteomes" id="UP000291088">
    <property type="component" value="Unassembled WGS sequence"/>
</dbReference>
<dbReference type="RefSeq" id="WP_129330280.1">
    <property type="nucleotide sequence ID" value="NZ_SDVB01000042.1"/>
</dbReference>
<keyword evidence="2" id="KW-1185">Reference proteome</keyword>
<reference evidence="1 2" key="1">
    <citation type="submission" date="2019-01" db="EMBL/GenBank/DDBJ databases">
        <authorList>
            <person name="Deng T."/>
        </authorList>
    </citation>
    <scope>NUCLEOTIDE SEQUENCE [LARGE SCALE GENOMIC DNA]</scope>
    <source>
        <strain evidence="1 2">F8825</strain>
    </source>
</reference>
<protein>
    <submittedName>
        <fullName evidence="1">Type III secretion protein</fullName>
    </submittedName>
</protein>
<comment type="caution">
    <text evidence="1">The sequence shown here is derived from an EMBL/GenBank/DDBJ whole genome shotgun (WGS) entry which is preliminary data.</text>
</comment>
<evidence type="ECO:0000313" key="1">
    <source>
        <dbReference type="EMBL" id="RYC27348.1"/>
    </source>
</evidence>
<name>A0A4V1RTR1_9HYPH</name>
<organism evidence="1 2">
    <name type="scientific">Ciceribacter ferrooxidans</name>
    <dbReference type="NCBI Taxonomy" id="2509717"/>
    <lineage>
        <taxon>Bacteria</taxon>
        <taxon>Pseudomonadati</taxon>
        <taxon>Pseudomonadota</taxon>
        <taxon>Alphaproteobacteria</taxon>
        <taxon>Hyphomicrobiales</taxon>
        <taxon>Rhizobiaceae</taxon>
        <taxon>Ciceribacter</taxon>
    </lineage>
</organism>
<evidence type="ECO:0000313" key="2">
    <source>
        <dbReference type="Proteomes" id="UP000291088"/>
    </source>
</evidence>
<accession>A0A4V1RTR1</accession>
<dbReference type="OrthoDB" id="8112986at2"/>
<sequence length="223" mass="24691">MTGASLPEEPTAGGSDNIWTVFQTAPARLVHPRYIVQAYDEAISTETALRLQQSSRVQRPLARLLCEHYRLPPASSCARPSEEDLELLALPREQMDHYCRAAGAVFWGEVLAGEIRSREVAEMKSRIGEDAFRLAIHNRDLAAGRPPPDNLDQLVQAIEADGRKCWASWQAALPEPLAAWLRLWHETVEEAGFSEPDDADRGAAIVRRLAREKFAGAAAKEVA</sequence>